<feature type="compositionally biased region" description="Low complexity" evidence="1">
    <location>
        <begin position="212"/>
        <end position="233"/>
    </location>
</feature>
<reference evidence="2 4" key="1">
    <citation type="submission" date="2015-10" db="EMBL/GenBank/DDBJ databases">
        <title>The cercosporin biosynthetic gene cluster was horizontally transferred to several fungal lineages and shown to be expanded in Cercospora beticola based on microsynteny with recipient genomes.</title>
        <authorList>
            <person name="De Jonge R."/>
            <person name="Ebert M.K."/>
            <person name="Suttle J.C."/>
            <person name="Jurick Ii W.M."/>
            <person name="Secor G.A."/>
            <person name="Thomma B.P."/>
            <person name="Van De Peer Y."/>
            <person name="Bolton M.D."/>
        </authorList>
    </citation>
    <scope>NUCLEOTIDE SEQUENCE [LARGE SCALE GENOMIC DNA]</scope>
    <source>
        <strain evidence="2 4">09-40</strain>
    </source>
</reference>
<dbReference type="Proteomes" id="UP001302367">
    <property type="component" value="Chromosome 4"/>
</dbReference>
<keyword evidence="5" id="KW-1185">Reference proteome</keyword>
<dbReference type="EMBL" id="CP134187">
    <property type="protein sequence ID" value="WPB02373.1"/>
    <property type="molecule type" value="Genomic_DNA"/>
</dbReference>
<dbReference type="OrthoDB" id="3650510at2759"/>
<accession>A0A2G5HN29</accession>
<feature type="compositionally biased region" description="Polar residues" evidence="1">
    <location>
        <begin position="339"/>
        <end position="354"/>
    </location>
</feature>
<feature type="compositionally biased region" description="Polar residues" evidence="1">
    <location>
        <begin position="368"/>
        <end position="390"/>
    </location>
</feature>
<feature type="compositionally biased region" description="Low complexity" evidence="1">
    <location>
        <begin position="453"/>
        <end position="498"/>
    </location>
</feature>
<dbReference type="EMBL" id="LKMD01000105">
    <property type="protein sequence ID" value="PIA93653.1"/>
    <property type="molecule type" value="Genomic_DNA"/>
</dbReference>
<feature type="compositionally biased region" description="Pro residues" evidence="1">
    <location>
        <begin position="267"/>
        <end position="278"/>
    </location>
</feature>
<reference evidence="3 5" key="2">
    <citation type="submission" date="2023-09" db="EMBL/GenBank/DDBJ databases">
        <title>Complete-Gapless Cercospora beticola genome.</title>
        <authorList>
            <person name="Wyatt N.A."/>
            <person name="Spanner R.E."/>
            <person name="Bolton M.D."/>
        </authorList>
    </citation>
    <scope>NUCLEOTIDE SEQUENCE [LARGE SCALE GENOMIC DNA]</scope>
    <source>
        <strain evidence="3">Cb09-40</strain>
    </source>
</reference>
<evidence type="ECO:0000313" key="2">
    <source>
        <dbReference type="EMBL" id="PIA93653.1"/>
    </source>
</evidence>
<feature type="compositionally biased region" description="Low complexity" evidence="1">
    <location>
        <begin position="328"/>
        <end position="338"/>
    </location>
</feature>
<gene>
    <name evidence="2" type="ORF">CB0940_05073</name>
    <name evidence="3" type="ORF">RHO25_007007</name>
</gene>
<evidence type="ECO:0000313" key="3">
    <source>
        <dbReference type="EMBL" id="WPB02373.1"/>
    </source>
</evidence>
<proteinExistence type="predicted"/>
<feature type="compositionally biased region" description="Gly residues" evidence="1">
    <location>
        <begin position="355"/>
        <end position="365"/>
    </location>
</feature>
<evidence type="ECO:0000313" key="5">
    <source>
        <dbReference type="Proteomes" id="UP001302367"/>
    </source>
</evidence>
<evidence type="ECO:0000256" key="1">
    <source>
        <dbReference type="SAM" id="MobiDB-lite"/>
    </source>
</evidence>
<organism evidence="2 4">
    <name type="scientific">Cercospora beticola</name>
    <name type="common">Sugarbeet leaf spot fungus</name>
    <dbReference type="NCBI Taxonomy" id="122368"/>
    <lineage>
        <taxon>Eukaryota</taxon>
        <taxon>Fungi</taxon>
        <taxon>Dikarya</taxon>
        <taxon>Ascomycota</taxon>
        <taxon>Pezizomycotina</taxon>
        <taxon>Dothideomycetes</taxon>
        <taxon>Dothideomycetidae</taxon>
        <taxon>Mycosphaerellales</taxon>
        <taxon>Mycosphaerellaceae</taxon>
        <taxon>Cercospora</taxon>
    </lineage>
</organism>
<evidence type="ECO:0000313" key="4">
    <source>
        <dbReference type="Proteomes" id="UP000230605"/>
    </source>
</evidence>
<dbReference type="Proteomes" id="UP000230605">
    <property type="component" value="Chromosome 4"/>
</dbReference>
<feature type="compositionally biased region" description="Gly residues" evidence="1">
    <location>
        <begin position="285"/>
        <end position="327"/>
    </location>
</feature>
<feature type="compositionally biased region" description="Low complexity" evidence="1">
    <location>
        <begin position="398"/>
        <end position="433"/>
    </location>
</feature>
<sequence length="610" mass="59536">MSLPDCSSFENPCQTCFLGASTEILTYPYNITQTVDVTTFTYVTGQADGSNSTRFEIITADFETGSGAQTVLEENATSTWVPVDGVTLTFPTTYASFVSFSGTAAPNASPSACASSTTFDEITFPATTAPASFIYAPAVGTDAFTELTEGQLPTAVLAYLGELDAVVSQLGGNEPSVCAPTTPITLTSAVSCLTTSTISICVPVTSDGTVTSSCSPSVTSFPTELPPTEVTTNEPPPNIKTGAAALRGNNGPRDFIPYSPPGGGSPNPTPDPQLPENPTPNTGGNNNGGNNNGGNNNGGGTNNGGNNSGGGNTGGNNGGTNNGGTNSGGDTPSGNNSPAQPETPGQPSAPTDGTSGSGGESGQGGQENPATGGQSANPQDGTSQSGQNPVSAPEDDTPSSADSASAPQDGSSGSSSSSSSSSPADPGSGSEDSTPQLGQDGSSDAVPAPEDGSTSSESEQTPSSDDSSGNDTTSPSSSTSDDSSSGDNQSGSSSSAAAADEDDSTDSSSPSSPSASSDDNPSDPELTGAPSSGSTPSSDDDTSGSGTTGAGDYIMSGLNPGPSRTLTSVGSAGTSVSVEPYTGSAIGRASASLMACVLGFVGMGFTFAGL</sequence>
<feature type="compositionally biased region" description="Low complexity" evidence="1">
    <location>
        <begin position="506"/>
        <end position="519"/>
    </location>
</feature>
<protein>
    <submittedName>
        <fullName evidence="2">Uncharacterized protein</fullName>
    </submittedName>
</protein>
<feature type="region of interest" description="Disordered" evidence="1">
    <location>
        <begin position="212"/>
        <end position="571"/>
    </location>
</feature>
<name>A0A2G5HN29_CERBT</name>
<feature type="compositionally biased region" description="Low complexity" evidence="1">
    <location>
        <begin position="527"/>
        <end position="537"/>
    </location>
</feature>
<dbReference type="AlphaFoldDB" id="A0A2G5HN29"/>